<dbReference type="Pfam" id="PF07287">
    <property type="entry name" value="AtuA"/>
    <property type="match status" value="1"/>
</dbReference>
<evidence type="ECO:0000259" key="1">
    <source>
        <dbReference type="Pfam" id="PF07287"/>
    </source>
</evidence>
<feature type="domain" description="Acyclic terpene utilisation N-terminal" evidence="1">
    <location>
        <begin position="1"/>
        <end position="54"/>
    </location>
</feature>
<keyword evidence="3" id="KW-1185">Reference proteome</keyword>
<sequence length="54" mass="5904">MRNVKLKQIDVNKVLVTGAKGRAPTDNLKLSGIYLDGYKMTGTLIIGGIDAWKK</sequence>
<dbReference type="EMBL" id="PQFF01000440">
    <property type="protein sequence ID" value="RHZ50015.1"/>
    <property type="molecule type" value="Genomic_DNA"/>
</dbReference>
<dbReference type="InterPro" id="IPR010839">
    <property type="entry name" value="AtuA_N"/>
</dbReference>
<reference evidence="2 3" key="1">
    <citation type="submission" date="2018-08" db="EMBL/GenBank/DDBJ databases">
        <title>Genome and evolution of the arbuscular mycorrhizal fungus Diversispora epigaea (formerly Glomus versiforme) and its bacterial endosymbionts.</title>
        <authorList>
            <person name="Sun X."/>
            <person name="Fei Z."/>
            <person name="Harrison M."/>
        </authorList>
    </citation>
    <scope>NUCLEOTIDE SEQUENCE [LARGE SCALE GENOMIC DNA]</scope>
    <source>
        <strain evidence="2 3">IT104</strain>
    </source>
</reference>
<comment type="caution">
    <text evidence="2">The sequence shown here is derived from an EMBL/GenBank/DDBJ whole genome shotgun (WGS) entry which is preliminary data.</text>
</comment>
<dbReference type="OrthoDB" id="10265871at2759"/>
<dbReference type="STRING" id="1348612.A0A397GG98"/>
<accession>A0A397GG98</accession>
<evidence type="ECO:0000313" key="2">
    <source>
        <dbReference type="EMBL" id="RHZ50015.1"/>
    </source>
</evidence>
<organism evidence="2 3">
    <name type="scientific">Diversispora epigaea</name>
    <dbReference type="NCBI Taxonomy" id="1348612"/>
    <lineage>
        <taxon>Eukaryota</taxon>
        <taxon>Fungi</taxon>
        <taxon>Fungi incertae sedis</taxon>
        <taxon>Mucoromycota</taxon>
        <taxon>Glomeromycotina</taxon>
        <taxon>Glomeromycetes</taxon>
        <taxon>Diversisporales</taxon>
        <taxon>Diversisporaceae</taxon>
        <taxon>Diversispora</taxon>
    </lineage>
</organism>
<dbReference type="AlphaFoldDB" id="A0A397GG98"/>
<proteinExistence type="predicted"/>
<evidence type="ECO:0000313" key="3">
    <source>
        <dbReference type="Proteomes" id="UP000266861"/>
    </source>
</evidence>
<dbReference type="Proteomes" id="UP000266861">
    <property type="component" value="Unassembled WGS sequence"/>
</dbReference>
<protein>
    <recommendedName>
        <fullName evidence="1">Acyclic terpene utilisation N-terminal domain-containing protein</fullName>
    </recommendedName>
</protein>
<name>A0A397GG98_9GLOM</name>
<gene>
    <name evidence="2" type="ORF">Glove_508g74</name>
</gene>